<comment type="subunit">
    <text evidence="8">Homodimers and heterodimers.</text>
</comment>
<dbReference type="PANTHER" id="PTHR31734:SF114">
    <property type="entry name" value="AUXIN-RESPONSIVE PROTEIN IAA32"/>
    <property type="match status" value="1"/>
</dbReference>
<keyword evidence="6 8" id="KW-0539">Nucleus</keyword>
<dbReference type="GO" id="GO:0009734">
    <property type="term" value="P:auxin-activated signaling pathway"/>
    <property type="evidence" value="ECO:0007669"/>
    <property type="project" value="UniProtKB-UniRule"/>
</dbReference>
<gene>
    <name evidence="10" type="ORF">AQUCO_04100091v1</name>
</gene>
<evidence type="ECO:0000259" key="9">
    <source>
        <dbReference type="PROSITE" id="PS51745"/>
    </source>
</evidence>
<keyword evidence="4 8" id="KW-0805">Transcription regulation</keyword>
<dbReference type="PANTHER" id="PTHR31734">
    <property type="entry name" value="AUXIN-RESPONSIVE PROTEIN IAA17"/>
    <property type="match status" value="1"/>
</dbReference>
<keyword evidence="7 8" id="KW-0927">Auxin signaling pathway</keyword>
<reference evidence="10 11" key="1">
    <citation type="submission" date="2017-09" db="EMBL/GenBank/DDBJ databases">
        <title>WGS assembly of Aquilegia coerulea Goldsmith.</title>
        <authorList>
            <person name="Hodges S."/>
            <person name="Kramer E."/>
            <person name="Nordborg M."/>
            <person name="Tomkins J."/>
            <person name="Borevitz J."/>
            <person name="Derieg N."/>
            <person name="Yan J."/>
            <person name="Mihaltcheva S."/>
            <person name="Hayes R.D."/>
            <person name="Rokhsar D."/>
        </authorList>
    </citation>
    <scope>NUCLEOTIDE SEQUENCE [LARGE SCALE GENOMIC DNA]</scope>
    <source>
        <strain evidence="11">cv. Goldsmith</strain>
    </source>
</reference>
<dbReference type="PROSITE" id="PS51745">
    <property type="entry name" value="PB1"/>
    <property type="match status" value="1"/>
</dbReference>
<evidence type="ECO:0000256" key="3">
    <source>
        <dbReference type="ARBA" id="ARBA00022491"/>
    </source>
</evidence>
<keyword evidence="11" id="KW-1185">Reference proteome</keyword>
<dbReference type="InParanoid" id="A0A2G5CQG0"/>
<keyword evidence="3 8" id="KW-0678">Repressor</keyword>
<dbReference type="EMBL" id="KZ305058">
    <property type="protein sequence ID" value="PIA33420.1"/>
    <property type="molecule type" value="Genomic_DNA"/>
</dbReference>
<evidence type="ECO:0000256" key="7">
    <source>
        <dbReference type="ARBA" id="ARBA00023294"/>
    </source>
</evidence>
<keyword evidence="5 8" id="KW-0804">Transcription</keyword>
<evidence type="ECO:0000256" key="1">
    <source>
        <dbReference type="ARBA" id="ARBA00004123"/>
    </source>
</evidence>
<dbReference type="InterPro" id="IPR033389">
    <property type="entry name" value="AUX/IAA_dom"/>
</dbReference>
<evidence type="ECO:0000256" key="8">
    <source>
        <dbReference type="RuleBase" id="RU004549"/>
    </source>
</evidence>
<sequence length="130" mass="15045">MGWPQLKSYMKNSDTVVHPLMIPQGCDDETEGVQSSERWVYVKVNMDGVVVGRKVCILDQAGYSSLALQLEEMFGKHTMSGLQLFKTESEFSLFYRDQNENWRIVGDIPWKAFINCVKRLRIVRKDHEVS</sequence>
<proteinExistence type="inferred from homology"/>
<comment type="similarity">
    <text evidence="2 8">Belongs to the Aux/IAA family.</text>
</comment>
<name>A0A2G5CQG0_AQUCA</name>
<evidence type="ECO:0000313" key="11">
    <source>
        <dbReference type="Proteomes" id="UP000230069"/>
    </source>
</evidence>
<comment type="subcellular location">
    <subcellularLocation>
        <location evidence="1 8">Nucleus</location>
    </subcellularLocation>
</comment>
<dbReference type="GO" id="GO:0006355">
    <property type="term" value="P:regulation of DNA-templated transcription"/>
    <property type="evidence" value="ECO:0007669"/>
    <property type="project" value="InterPro"/>
</dbReference>
<dbReference type="AlphaFoldDB" id="A0A2G5CQG0"/>
<dbReference type="Proteomes" id="UP000230069">
    <property type="component" value="Unassembled WGS sequence"/>
</dbReference>
<protein>
    <recommendedName>
        <fullName evidence="8">Auxin-responsive protein</fullName>
    </recommendedName>
</protein>
<dbReference type="Gene3D" id="3.10.20.90">
    <property type="entry name" value="Phosphatidylinositol 3-kinase Catalytic Subunit, Chain A, domain 1"/>
    <property type="match status" value="1"/>
</dbReference>
<dbReference type="Pfam" id="PF02309">
    <property type="entry name" value="AUX_IAA"/>
    <property type="match status" value="1"/>
</dbReference>
<dbReference type="SUPFAM" id="SSF54277">
    <property type="entry name" value="CAD &amp; PB1 domains"/>
    <property type="match status" value="1"/>
</dbReference>
<dbReference type="STRING" id="218851.A0A2G5CQG0"/>
<comment type="function">
    <text evidence="8">Aux/IAA proteins are short-lived transcriptional factors that function as repressors of early auxin response genes at low auxin concentrations.</text>
</comment>
<evidence type="ECO:0000313" key="10">
    <source>
        <dbReference type="EMBL" id="PIA33420.1"/>
    </source>
</evidence>
<dbReference type="InterPro" id="IPR053793">
    <property type="entry name" value="PB1-like"/>
</dbReference>
<dbReference type="InterPro" id="IPR003311">
    <property type="entry name" value="AUX_IAA"/>
</dbReference>
<evidence type="ECO:0000256" key="2">
    <source>
        <dbReference type="ARBA" id="ARBA00006728"/>
    </source>
</evidence>
<evidence type="ECO:0000256" key="5">
    <source>
        <dbReference type="ARBA" id="ARBA00023163"/>
    </source>
</evidence>
<accession>A0A2G5CQG0</accession>
<dbReference type="GO" id="GO:0005634">
    <property type="term" value="C:nucleus"/>
    <property type="evidence" value="ECO:0007669"/>
    <property type="project" value="UniProtKB-SubCell"/>
</dbReference>
<dbReference type="OrthoDB" id="1900465at2759"/>
<feature type="domain" description="PB1" evidence="9">
    <location>
        <begin position="39"/>
        <end position="127"/>
    </location>
</feature>
<evidence type="ECO:0000256" key="4">
    <source>
        <dbReference type="ARBA" id="ARBA00023015"/>
    </source>
</evidence>
<organism evidence="10 11">
    <name type="scientific">Aquilegia coerulea</name>
    <name type="common">Rocky mountain columbine</name>
    <dbReference type="NCBI Taxonomy" id="218851"/>
    <lineage>
        <taxon>Eukaryota</taxon>
        <taxon>Viridiplantae</taxon>
        <taxon>Streptophyta</taxon>
        <taxon>Embryophyta</taxon>
        <taxon>Tracheophyta</taxon>
        <taxon>Spermatophyta</taxon>
        <taxon>Magnoliopsida</taxon>
        <taxon>Ranunculales</taxon>
        <taxon>Ranunculaceae</taxon>
        <taxon>Thalictroideae</taxon>
        <taxon>Aquilegia</taxon>
    </lineage>
</organism>
<evidence type="ECO:0000256" key="6">
    <source>
        <dbReference type="ARBA" id="ARBA00023242"/>
    </source>
</evidence>